<dbReference type="InterPro" id="IPR004274">
    <property type="entry name" value="FCP1_dom"/>
</dbReference>
<dbReference type="CDD" id="cd07521">
    <property type="entry name" value="HAD_FCP1-like"/>
    <property type="match status" value="1"/>
</dbReference>
<dbReference type="STRING" id="137246.A0A401RP52"/>
<keyword evidence="1" id="KW-0653">Protein transport</keyword>
<dbReference type="AlphaFoldDB" id="A0A401RP52"/>
<reference evidence="4 5" key="1">
    <citation type="journal article" date="2018" name="Nat. Ecol. Evol.">
        <title>Shark genomes provide insights into elasmobranch evolution and the origin of vertebrates.</title>
        <authorList>
            <person name="Hara Y"/>
            <person name="Yamaguchi K"/>
            <person name="Onimaru K"/>
            <person name="Kadota M"/>
            <person name="Koyanagi M"/>
            <person name="Keeley SD"/>
            <person name="Tatsumi K"/>
            <person name="Tanaka K"/>
            <person name="Motone F"/>
            <person name="Kageyama Y"/>
            <person name="Nozu R"/>
            <person name="Adachi N"/>
            <person name="Nishimura O"/>
            <person name="Nakagawa R"/>
            <person name="Tanegashima C"/>
            <person name="Kiyatake I"/>
            <person name="Matsumoto R"/>
            <person name="Murakumo K"/>
            <person name="Nishida K"/>
            <person name="Terakita A"/>
            <person name="Kuratani S"/>
            <person name="Sato K"/>
            <person name="Hyodo S Kuraku.S."/>
        </authorList>
    </citation>
    <scope>NUCLEOTIDE SEQUENCE [LARGE SCALE GENOMIC DNA]</scope>
</reference>
<evidence type="ECO:0000256" key="1">
    <source>
        <dbReference type="RuleBase" id="RU365079"/>
    </source>
</evidence>
<dbReference type="OMA" id="ILHTIFC"/>
<proteinExistence type="inferred from homology"/>
<keyword evidence="1" id="KW-0496">Mitochondrion</keyword>
<dbReference type="EMBL" id="BEZZ01003524">
    <property type="protein sequence ID" value="GCC19945.1"/>
    <property type="molecule type" value="Genomic_DNA"/>
</dbReference>
<organism evidence="4 5">
    <name type="scientific">Chiloscyllium punctatum</name>
    <name type="common">Brownbanded bambooshark</name>
    <name type="synonym">Hemiscyllium punctatum</name>
    <dbReference type="NCBI Taxonomy" id="137246"/>
    <lineage>
        <taxon>Eukaryota</taxon>
        <taxon>Metazoa</taxon>
        <taxon>Chordata</taxon>
        <taxon>Craniata</taxon>
        <taxon>Vertebrata</taxon>
        <taxon>Chondrichthyes</taxon>
        <taxon>Elasmobranchii</taxon>
        <taxon>Galeomorphii</taxon>
        <taxon>Galeoidea</taxon>
        <taxon>Orectolobiformes</taxon>
        <taxon>Hemiscylliidae</taxon>
        <taxon>Chiloscyllium</taxon>
    </lineage>
</organism>
<dbReference type="Proteomes" id="UP000287033">
    <property type="component" value="Unassembled WGS sequence"/>
</dbReference>
<feature type="compositionally biased region" description="Polar residues" evidence="2">
    <location>
        <begin position="55"/>
        <end position="76"/>
    </location>
</feature>
<gene>
    <name evidence="4" type="ORF">chiPu_0021211</name>
</gene>
<feature type="domain" description="FCP1 homology" evidence="3">
    <location>
        <begin position="89"/>
        <end position="201"/>
    </location>
</feature>
<protein>
    <recommendedName>
        <fullName evidence="1">Mitochondrial import inner membrane translocase subunit TIM50</fullName>
    </recommendedName>
</protein>
<evidence type="ECO:0000259" key="3">
    <source>
        <dbReference type="PROSITE" id="PS50969"/>
    </source>
</evidence>
<dbReference type="Pfam" id="PF03031">
    <property type="entry name" value="NIF"/>
    <property type="match status" value="1"/>
</dbReference>
<name>A0A401RP52_CHIPU</name>
<dbReference type="Gene3D" id="3.40.50.1000">
    <property type="entry name" value="HAD superfamily/HAD-like"/>
    <property type="match status" value="2"/>
</dbReference>
<comment type="caution">
    <text evidence="4">The sequence shown here is derived from an EMBL/GenBank/DDBJ whole genome shotgun (WGS) entry which is preliminary data.</text>
</comment>
<sequence length="201" mass="22920">MDNMSIITQVSKEELRTPLREKGRLSVSSKKLRQRSILHTIFCCLAHSEDDGDQALSNRNNNTSQVPDGKNSTSQTAVDHHLLPEVKVQDSGKKCVVIDLDETLVHSSFKPVSNADFIIPVEIDGNVHQVYVLKRPYVDEFLRRMGELFECVLFTASLSKVPIASWFDDMSDTELLDLIPFFERLSKEEDIFTLLQEHQSR</sequence>
<comment type="similarity">
    <text evidence="1">Belongs to the TIM50 family.</text>
</comment>
<evidence type="ECO:0000313" key="4">
    <source>
        <dbReference type="EMBL" id="GCC19945.1"/>
    </source>
</evidence>
<comment type="subcellular location">
    <subcellularLocation>
        <location evidence="1">Mitochondrion inner membrane</location>
        <topology evidence="1">Single-pass membrane protein</topology>
    </subcellularLocation>
</comment>
<evidence type="ECO:0000313" key="5">
    <source>
        <dbReference type="Proteomes" id="UP000287033"/>
    </source>
</evidence>
<keyword evidence="5" id="KW-1185">Reference proteome</keyword>
<feature type="region of interest" description="Disordered" evidence="2">
    <location>
        <begin position="54"/>
        <end position="76"/>
    </location>
</feature>
<dbReference type="InterPro" id="IPR036412">
    <property type="entry name" value="HAD-like_sf"/>
</dbReference>
<dbReference type="InterPro" id="IPR023214">
    <property type="entry name" value="HAD_sf"/>
</dbReference>
<keyword evidence="1" id="KW-0811">Translocation</keyword>
<accession>A0A401RP52</accession>
<dbReference type="OrthoDB" id="277011at2759"/>
<comment type="function">
    <text evidence="1">Essential component of the TIM23 complex, a complex that mediates the translocation of transit peptide-containing proteins across the mitochondrial inner membrane.</text>
</comment>
<dbReference type="PROSITE" id="PS50969">
    <property type="entry name" value="FCP1"/>
    <property type="match status" value="1"/>
</dbReference>
<dbReference type="InterPro" id="IPR050365">
    <property type="entry name" value="TIM50"/>
</dbReference>
<dbReference type="SMART" id="SM00577">
    <property type="entry name" value="CPDc"/>
    <property type="match status" value="1"/>
</dbReference>
<dbReference type="GO" id="GO:0015031">
    <property type="term" value="P:protein transport"/>
    <property type="evidence" value="ECO:0007669"/>
    <property type="project" value="UniProtKB-KW"/>
</dbReference>
<dbReference type="GO" id="GO:0005744">
    <property type="term" value="C:TIM23 mitochondrial import inner membrane translocase complex"/>
    <property type="evidence" value="ECO:0007669"/>
    <property type="project" value="UniProtKB-UniRule"/>
</dbReference>
<evidence type="ECO:0000256" key="2">
    <source>
        <dbReference type="SAM" id="MobiDB-lite"/>
    </source>
</evidence>
<comment type="subunit">
    <text evidence="1">Component of the TIM23 complex.</text>
</comment>
<keyword evidence="1" id="KW-0813">Transport</keyword>
<dbReference type="PANTHER" id="PTHR12210">
    <property type="entry name" value="DULLARD PROTEIN PHOSPHATASE"/>
    <property type="match status" value="1"/>
</dbReference>
<dbReference type="SUPFAM" id="SSF56784">
    <property type="entry name" value="HAD-like"/>
    <property type="match status" value="1"/>
</dbReference>
<keyword evidence="1" id="KW-0809">Transit peptide</keyword>